<dbReference type="EMBL" id="LR797327">
    <property type="protein sequence ID" value="CAB4202294.1"/>
    <property type="molecule type" value="Genomic_DNA"/>
</dbReference>
<accession>A0A6J5KY21</accession>
<dbReference type="SUPFAM" id="SSF54060">
    <property type="entry name" value="His-Me finger endonucleases"/>
    <property type="match status" value="1"/>
</dbReference>
<dbReference type="Gene3D" id="3.40.1800.10">
    <property type="entry name" value="His-Me finger endonucleases"/>
    <property type="match status" value="1"/>
</dbReference>
<sequence>MEKICKIHGDLPEQDIQIEKIKYKTKDGEVRESQQYRCRICRREKDMKYKHAHKEERLAYNQKWRSENRERVNANERRRRTEIPEKYKEWARNQRERLGELWSLRESTRLRNISIEQYNKMHEQQKGLCAICQRENTQKSRKKGEICRLAIDHCHETGKVRGLLCGACNKGLGHFEDDIELLLTAIIYLEAHKHIE</sequence>
<evidence type="ECO:0000313" key="2">
    <source>
        <dbReference type="EMBL" id="CAB4132623.1"/>
    </source>
</evidence>
<reference evidence="1" key="1">
    <citation type="submission" date="2020-04" db="EMBL/GenBank/DDBJ databases">
        <authorList>
            <person name="Chiriac C."/>
            <person name="Salcher M."/>
            <person name="Ghai R."/>
            <person name="Kavagutti S V."/>
        </authorList>
    </citation>
    <scope>NUCLEOTIDE SEQUENCE</scope>
</reference>
<dbReference type="InterPro" id="IPR038563">
    <property type="entry name" value="Endonuclease_7_sf"/>
</dbReference>
<dbReference type="Pfam" id="PF02945">
    <property type="entry name" value="Endonuclease_7"/>
    <property type="match status" value="1"/>
</dbReference>
<dbReference type="InterPro" id="IPR004211">
    <property type="entry name" value="Endonuclease_7"/>
</dbReference>
<dbReference type="EMBL" id="LR798228">
    <property type="protein sequence ID" value="CAB5207210.1"/>
    <property type="molecule type" value="Genomic_DNA"/>
</dbReference>
<organism evidence="1">
    <name type="scientific">uncultured Caudovirales phage</name>
    <dbReference type="NCBI Taxonomy" id="2100421"/>
    <lineage>
        <taxon>Viruses</taxon>
        <taxon>Duplodnaviria</taxon>
        <taxon>Heunggongvirae</taxon>
        <taxon>Uroviricota</taxon>
        <taxon>Caudoviricetes</taxon>
        <taxon>Peduoviridae</taxon>
        <taxon>Maltschvirus</taxon>
        <taxon>Maltschvirus maltsch</taxon>
    </lineage>
</organism>
<protein>
    <submittedName>
        <fullName evidence="1">Recombination endonuclease VII</fullName>
    </submittedName>
</protein>
<evidence type="ECO:0000313" key="3">
    <source>
        <dbReference type="EMBL" id="CAB4202294.1"/>
    </source>
</evidence>
<gene>
    <name evidence="3" type="ORF">UFOVP1363_1</name>
    <name evidence="4" type="ORF">UFOVP179_35</name>
    <name evidence="2" type="ORF">UFOVP260_44</name>
    <name evidence="1" type="ORF">UFOVP85_18</name>
</gene>
<evidence type="ECO:0000313" key="4">
    <source>
        <dbReference type="EMBL" id="CAB5207210.1"/>
    </source>
</evidence>
<keyword evidence="1" id="KW-0255">Endonuclease</keyword>
<dbReference type="EMBL" id="LR796260">
    <property type="protein sequence ID" value="CAB4132623.1"/>
    <property type="molecule type" value="Genomic_DNA"/>
</dbReference>
<dbReference type="GO" id="GO:0004519">
    <property type="term" value="F:endonuclease activity"/>
    <property type="evidence" value="ECO:0007669"/>
    <property type="project" value="UniProtKB-KW"/>
</dbReference>
<keyword evidence="1" id="KW-0378">Hydrolase</keyword>
<proteinExistence type="predicted"/>
<evidence type="ECO:0000313" key="1">
    <source>
        <dbReference type="EMBL" id="CAB4126941.1"/>
    </source>
</evidence>
<name>A0A6J5KY21_9CAUD</name>
<dbReference type="EMBL" id="LR796198">
    <property type="protein sequence ID" value="CAB4126941.1"/>
    <property type="molecule type" value="Genomic_DNA"/>
</dbReference>
<dbReference type="InterPro" id="IPR044925">
    <property type="entry name" value="His-Me_finger_sf"/>
</dbReference>
<keyword evidence="1" id="KW-0540">Nuclease</keyword>